<dbReference type="Gene3D" id="6.20.50.80">
    <property type="match status" value="1"/>
</dbReference>
<dbReference type="Pfam" id="PF04983">
    <property type="entry name" value="RNA_pol_Rpb1_3"/>
    <property type="match status" value="1"/>
</dbReference>
<dbReference type="Gene3D" id="3.30.1490.180">
    <property type="entry name" value="RNA polymerase ii"/>
    <property type="match status" value="1"/>
</dbReference>
<comment type="function">
    <text evidence="11">DNA-dependent RNA polymerase catalyzes the transcription of DNA into RNA using the four ribonucleoside triphosphates as substrates.</text>
</comment>
<dbReference type="GO" id="GO:0006351">
    <property type="term" value="P:DNA-templated transcription"/>
    <property type="evidence" value="ECO:0007669"/>
    <property type="project" value="InterPro"/>
</dbReference>
<dbReference type="Gene3D" id="1.10.132.30">
    <property type="match status" value="1"/>
</dbReference>
<name>E1F6B6_GIAIA</name>
<keyword evidence="7" id="KW-0862">Zinc</keyword>
<dbReference type="Gene3D" id="4.10.860.120">
    <property type="entry name" value="RNA polymerase II, clamp domain"/>
    <property type="match status" value="1"/>
</dbReference>
<dbReference type="InterPro" id="IPR007081">
    <property type="entry name" value="RNA_pol_Rpb1_5"/>
</dbReference>
<evidence type="ECO:0000256" key="11">
    <source>
        <dbReference type="RuleBase" id="RU004279"/>
    </source>
</evidence>
<dbReference type="InterPro" id="IPR006592">
    <property type="entry name" value="RNA_pol_N"/>
</dbReference>
<dbReference type="VEuPathDB" id="GiardiaDB:GLP15_4108"/>
<dbReference type="InterPro" id="IPR007066">
    <property type="entry name" value="RNA_pol_Rpb1_3"/>
</dbReference>
<organism evidence="14 15">
    <name type="scientific">Giardia intestinalis (strain P15)</name>
    <name type="common">Giardia lamblia</name>
    <dbReference type="NCBI Taxonomy" id="658858"/>
    <lineage>
        <taxon>Eukaryota</taxon>
        <taxon>Metamonada</taxon>
        <taxon>Diplomonadida</taxon>
        <taxon>Hexamitidae</taxon>
        <taxon>Giardiinae</taxon>
        <taxon>Giardia</taxon>
    </lineage>
</organism>
<dbReference type="Pfam" id="PF04997">
    <property type="entry name" value="RNA_pol_Rpb1_1"/>
    <property type="match status" value="1"/>
</dbReference>
<evidence type="ECO:0000256" key="8">
    <source>
        <dbReference type="ARBA" id="ARBA00022842"/>
    </source>
</evidence>
<dbReference type="InterPro" id="IPR038120">
    <property type="entry name" value="Rpb1_funnel_sf"/>
</dbReference>
<dbReference type="FunFam" id="3.30.1490.180:FF:000013">
    <property type="entry name" value="DNA-directed RNA polymerase subunit"/>
    <property type="match status" value="1"/>
</dbReference>
<dbReference type="InterPro" id="IPR015699">
    <property type="entry name" value="DNA-dir_RNA_pol1_lsu_N"/>
</dbReference>
<evidence type="ECO:0000256" key="10">
    <source>
        <dbReference type="ARBA" id="ARBA00023242"/>
    </source>
</evidence>
<keyword evidence="5 11" id="KW-0548">Nucleotidyltransferase</keyword>
<evidence type="ECO:0000313" key="14">
    <source>
        <dbReference type="EMBL" id="EFO62008.1"/>
    </source>
</evidence>
<dbReference type="GO" id="GO:0046872">
    <property type="term" value="F:metal ion binding"/>
    <property type="evidence" value="ECO:0007669"/>
    <property type="project" value="UniProtKB-KW"/>
</dbReference>
<feature type="domain" description="RNA polymerase N-terminal" evidence="13">
    <location>
        <begin position="349"/>
        <end position="761"/>
    </location>
</feature>
<dbReference type="PANTHER" id="PTHR19376">
    <property type="entry name" value="DNA-DIRECTED RNA POLYMERASE"/>
    <property type="match status" value="1"/>
</dbReference>
<dbReference type="InterPro" id="IPR007080">
    <property type="entry name" value="RNA_pol_Rpb1_1"/>
</dbReference>
<feature type="region of interest" description="Disordered" evidence="12">
    <location>
        <begin position="1808"/>
        <end position="1881"/>
    </location>
</feature>
<evidence type="ECO:0000256" key="9">
    <source>
        <dbReference type="ARBA" id="ARBA00023163"/>
    </source>
</evidence>
<dbReference type="SMART" id="SM00663">
    <property type="entry name" value="RPOLA_N"/>
    <property type="match status" value="1"/>
</dbReference>
<evidence type="ECO:0000256" key="3">
    <source>
        <dbReference type="ARBA" id="ARBA00022478"/>
    </source>
</evidence>
<dbReference type="PANTHER" id="PTHR19376:SF11">
    <property type="entry name" value="DNA-DIRECTED RNA POLYMERASE I SUBUNIT RPA1"/>
    <property type="match status" value="1"/>
</dbReference>
<sequence>MQLHPVSASLSGLTLSTYSEDDIRKLATCRIVTEQGLDNVGLPIRGGYYDPAMGPRLFYDVCETCGLRWKHCPGHVGYVELPVYCYNHFFFRYTLQLYKLVCHSCHRFLITDLQAITIETGLLLLDAGLVCEMHHIFSILRGTSYTSLALTLAKLRQKAYDYLSHNLPVQYTSSIIMLKNQLQTFLFQLKPPAACPHCASPFTQAVKRSAFNIYLIPPKARQLRSSLRKQKKQAPAETKPTAQGQDSTKDTEILKSDKRVVLSDMLYCTPIMVLKELNAAVAKNQHLFDLLFGEPIYHSSEISVDRAGTITPDYDLEYTLMRSVAIKNLIGDAGCELSFPQHRRKFLPSTLFIKTLLVPPNRQRPSMMLNQAFIDHPMNTHLLAILTICNTIEQLRSSPELAEFVSKHALDDINVRTSHVPSSVTDGIDELGGIGMFRTDRYNFVKDPELLANGMVELSTSQKPVPEALIEAMLVLQLHVSRYLDGTVLTKTIFSNGIKQLLEKKEGLFRMNIMGKRGNYAGRSVIAPDANLDTDEIGLPEYFAKKLTFPEPINEYNVELMARLIINGPTYPGASLLIDESGSRVLLTQLSYEQRKALAHTLLVDFSKEPVAPTVEGSEEIQTAPDTNPTLQNMRSYDLRGMRTSFADTLKPPKILLRHTLPNDFVILNRQPTLHKHSMIGLRVRVLPSNAQTLRFHFASCKGLNADFDGDECCVLKPQTHEAASEYANLVHADAHFISVTSGEPIRGLIQDHVIGGIFLCSIGTFFDFGSLCEYIMVATGSSKLSSFEQSSLQSRSKEQLLGLDLISKQTTTENVFGSLSDMKYMGVAKNKAIMRTKSDINVILSRKYGVSRLQPARPIDSLASSAQPAPKHPVSFFEDYPLSDAASVPQLTDMSAYDGFHTHLTPAIKLPTEPEETNAFSTRKVTVIPDLHLFTKENEDFVFIPQPSIVYPAARWTGKAVISSMLHKISCQRESINYTGSVKIPTDIWGPFQDTEAKLVIINNTLLTGIVDKQHIATVPHGLTHAIFELYGHNRCGWFLSNFGRLATYVLQRHGFTCSVEDMVLRDTTEKARYKLCDDILASGAIRTAEFLCEYLTLTGLLGNLEASDANFLMKFAEKGSVDLKTLSEKDRLRIYSILRDSLSLDTTIEARLDNHISNEANLITTNLMKVCSPSNLILKMRSSISSNNPYGTPKLGTSSKVYLCSRNMASQKSINCLAYMVLSGAKGSTVNLQMMTTCLGQQNLEGRRVPSTQTGKTLPSHIPYEHCELVQGGYVIDRFLTGIRPSSFFFHCQAGREGLIDTAIKTASSGYFQRVLIKNLEGLAVAYDGTVRRSDNMLVQLLYGGDGVDTTKTSYLQEFEFMYQNQKLYMDRFIPDMFYDGRYLSDSEAVTSLAKQVRHDIKHGKQPTDKWHAFRALYERYTGASLRTSFENLINYSNRLASALRERHEVHNNNLARSHNLISTLNSKACELVEKYIALYKKGLDEANLITETHILQPTNKERDKLVKYLKAIYLPETSKHNKDTPFDHMTIQDLAEMYTAFQEIPIHMILSPYLYLGSTSPSFSKALNEYVSQKQSEKQTQMMGEHGFDPVYFKLLAYTKFIRSLIAPGSAVGVIAAQSTGEPSTQLTLNTFHLAGHGGVNATMGVPRLREIIMTRNTSSPIITMSFKDKHRVSVLKGDSLHHKTINLGPNETMRACKSLQQQLRKIYLRDVLRSFVLRECPISDGSVRYELTMKLLTLSELLHEFNFNVVVLKKLFAIAIPKHLARVLTREVLAHKATIQSLQSKLPSDTSFPEYVEKVAGLRNSADKENSDAQENNSKGTSNASNLTDSIVDSEPNSKSGLDTDTSDTTDSIQDIQKQRDSEESALQAETEPSLNDINQYRGHEALNLIDSNIGLSTKAKDFLKEWVFPDIDKLIEVAQKAVNTTCVTLRRISFTLEDTVLGVPPDQLPLSVTIQFVNSDPNHVIALANIEKAIRSIVLKEVRGITRCFIRHELPADRYVMDIEGGNLRALFYLSNPIINFDNIYTNNISQIFEVYGIEAARNAIIEEIHRVFNTYHIEVDERHLSLIADSMTLSGCVRGLNRLEMRHQTEELLKASFESACTSLAAGALTSGFDSLRAPAGAVTVGQYPSQGTGSFDLLTQL</sequence>
<dbReference type="Gene3D" id="1.10.274.100">
    <property type="entry name" value="RNA polymerase Rpb1, domain 3"/>
    <property type="match status" value="2"/>
</dbReference>
<dbReference type="GO" id="GO:0005736">
    <property type="term" value="C:RNA polymerase I complex"/>
    <property type="evidence" value="ECO:0007669"/>
    <property type="project" value="TreeGrafter"/>
</dbReference>
<comment type="subcellular location">
    <subcellularLocation>
        <location evidence="1">Nucleus</location>
    </subcellularLocation>
</comment>
<dbReference type="Gene3D" id="2.40.40.20">
    <property type="match status" value="1"/>
</dbReference>
<keyword evidence="6" id="KW-0479">Metal-binding</keyword>
<dbReference type="InterPro" id="IPR000722">
    <property type="entry name" value="RNA_pol_asu"/>
</dbReference>
<proteinExistence type="inferred from homology"/>
<evidence type="ECO:0000256" key="5">
    <source>
        <dbReference type="ARBA" id="ARBA00022695"/>
    </source>
</evidence>
<dbReference type="OMA" id="CMGVSAN"/>
<keyword evidence="8" id="KW-0460">Magnesium</keyword>
<protein>
    <recommendedName>
        <fullName evidence="11">DNA-directed RNA polymerase subunit</fullName>
        <ecNumber evidence="11">2.7.7.6</ecNumber>
    </recommendedName>
</protein>
<evidence type="ECO:0000256" key="6">
    <source>
        <dbReference type="ARBA" id="ARBA00022723"/>
    </source>
</evidence>
<comment type="catalytic activity">
    <reaction evidence="11">
        <text>RNA(n) + a ribonucleoside 5'-triphosphate = RNA(n+1) + diphosphate</text>
        <dbReference type="Rhea" id="RHEA:21248"/>
        <dbReference type="Rhea" id="RHEA-COMP:14527"/>
        <dbReference type="Rhea" id="RHEA-COMP:17342"/>
        <dbReference type="ChEBI" id="CHEBI:33019"/>
        <dbReference type="ChEBI" id="CHEBI:61557"/>
        <dbReference type="ChEBI" id="CHEBI:140395"/>
        <dbReference type="EC" id="2.7.7.6"/>
    </reaction>
</comment>
<keyword evidence="3 11" id="KW-0240">DNA-directed RNA polymerase</keyword>
<dbReference type="Pfam" id="PF05000">
    <property type="entry name" value="RNA_pol_Rpb1_4"/>
    <property type="match status" value="1"/>
</dbReference>
<evidence type="ECO:0000256" key="2">
    <source>
        <dbReference type="ARBA" id="ARBA00006460"/>
    </source>
</evidence>
<dbReference type="OrthoDB" id="270392at2759"/>
<dbReference type="SUPFAM" id="SSF64484">
    <property type="entry name" value="beta and beta-prime subunits of DNA dependent RNA-polymerase"/>
    <property type="match status" value="1"/>
</dbReference>
<dbReference type="CDD" id="cd01435">
    <property type="entry name" value="RNAP_I_RPA1_N"/>
    <property type="match status" value="1"/>
</dbReference>
<keyword evidence="10" id="KW-0539">Nucleus</keyword>
<dbReference type="EMBL" id="ACVC01000196">
    <property type="protein sequence ID" value="EFO62008.1"/>
    <property type="molecule type" value="Genomic_DNA"/>
</dbReference>
<feature type="compositionally biased region" description="Polar residues" evidence="12">
    <location>
        <begin position="1817"/>
        <end position="1845"/>
    </location>
</feature>
<dbReference type="Pfam" id="PF04998">
    <property type="entry name" value="RNA_pol_Rpb1_5"/>
    <property type="match status" value="1"/>
</dbReference>
<comment type="caution">
    <text evidence="14">The sequence shown here is derived from an EMBL/GenBank/DDBJ whole genome shotgun (WGS) entry which is preliminary data.</text>
</comment>
<dbReference type="InterPro" id="IPR042102">
    <property type="entry name" value="RNA_pol_Rpb1_3_sf"/>
</dbReference>
<dbReference type="InterPro" id="IPR044893">
    <property type="entry name" value="RNA_pol_Rpb1_clamp_domain"/>
</dbReference>
<reference evidence="14 15" key="1">
    <citation type="journal article" date="2010" name="BMC Genomics">
        <title>Genome analysis and comparative genomics of a Giardia intestinalis assemblage E isolate.</title>
        <authorList>
            <person name="Jerlstrom-Hultqvist J."/>
            <person name="Franzen O."/>
            <person name="Ankarklev J."/>
            <person name="Xu F."/>
            <person name="Nohynkova E."/>
            <person name="Andersson J.O."/>
            <person name="Svard S.G."/>
            <person name="Andersson B."/>
        </authorList>
    </citation>
    <scope>NUCLEOTIDE SEQUENCE [LARGE SCALE GENOMIC DNA]</scope>
    <source>
        <strain evidence="14 15">P15</strain>
    </source>
</reference>
<dbReference type="Proteomes" id="UP000008974">
    <property type="component" value="Unassembled WGS sequence"/>
</dbReference>
<dbReference type="InterPro" id="IPR007083">
    <property type="entry name" value="RNA_pol_Rpb1_4"/>
</dbReference>
<keyword evidence="4 11" id="KW-0808">Transferase</keyword>
<dbReference type="Gene3D" id="1.10.357.120">
    <property type="match status" value="1"/>
</dbReference>
<dbReference type="InterPro" id="IPR047107">
    <property type="entry name" value="DNA-dir_RNA_pol1_lsu_C"/>
</dbReference>
<accession>E1F6B6</accession>
<dbReference type="Pfam" id="PF00623">
    <property type="entry name" value="RNA_pol_Rpb1_2"/>
    <property type="match status" value="1"/>
</dbReference>
<dbReference type="InterPro" id="IPR045867">
    <property type="entry name" value="DNA-dir_RpoC_beta_prime"/>
</dbReference>
<comment type="similarity">
    <text evidence="2 11">Belongs to the RNA polymerase beta' chain family.</text>
</comment>
<evidence type="ECO:0000256" key="7">
    <source>
        <dbReference type="ARBA" id="ARBA00022833"/>
    </source>
</evidence>
<evidence type="ECO:0000259" key="13">
    <source>
        <dbReference type="SMART" id="SM00663"/>
    </source>
</evidence>
<evidence type="ECO:0000256" key="4">
    <source>
        <dbReference type="ARBA" id="ARBA00022679"/>
    </source>
</evidence>
<feature type="region of interest" description="Disordered" evidence="12">
    <location>
        <begin position="226"/>
        <end position="250"/>
    </location>
</feature>
<dbReference type="GO" id="GO:0003677">
    <property type="term" value="F:DNA binding"/>
    <property type="evidence" value="ECO:0007669"/>
    <property type="project" value="InterPro"/>
</dbReference>
<evidence type="ECO:0000256" key="1">
    <source>
        <dbReference type="ARBA" id="ARBA00004123"/>
    </source>
</evidence>
<dbReference type="CDD" id="cd02735">
    <property type="entry name" value="RNAP_I_Rpa1_C"/>
    <property type="match status" value="1"/>
</dbReference>
<dbReference type="GO" id="GO:0003899">
    <property type="term" value="F:DNA-directed RNA polymerase activity"/>
    <property type="evidence" value="ECO:0007669"/>
    <property type="project" value="UniProtKB-EC"/>
</dbReference>
<gene>
    <name evidence="14" type="ORF">GLP15_4108</name>
</gene>
<dbReference type="STRING" id="658858.E1F6B6"/>
<feature type="compositionally biased region" description="Low complexity" evidence="12">
    <location>
        <begin position="1847"/>
        <end position="1860"/>
    </location>
</feature>
<dbReference type="EC" id="2.7.7.6" evidence="11"/>
<evidence type="ECO:0000256" key="12">
    <source>
        <dbReference type="SAM" id="MobiDB-lite"/>
    </source>
</evidence>
<dbReference type="Gene3D" id="6.10.250.2940">
    <property type="match status" value="1"/>
</dbReference>
<keyword evidence="9 11" id="KW-0804">Transcription</keyword>
<evidence type="ECO:0000313" key="15">
    <source>
        <dbReference type="Proteomes" id="UP000008974"/>
    </source>
</evidence>